<dbReference type="PANTHER" id="PTHR43283:SF7">
    <property type="entry name" value="BETA-LACTAMASE-RELATED DOMAIN-CONTAINING PROTEIN"/>
    <property type="match status" value="1"/>
</dbReference>
<keyword evidence="3" id="KW-1185">Reference proteome</keyword>
<feature type="domain" description="Beta-lactamase-related" evidence="1">
    <location>
        <begin position="80"/>
        <end position="378"/>
    </location>
</feature>
<dbReference type="RefSeq" id="WP_171053957.1">
    <property type="nucleotide sequence ID" value="NZ_VCPC01000001.1"/>
</dbReference>
<protein>
    <submittedName>
        <fullName evidence="2">Serine hydrolase</fullName>
    </submittedName>
</protein>
<reference evidence="2 3" key="1">
    <citation type="submission" date="2019-05" db="EMBL/GenBank/DDBJ databases">
        <title>Marivita sp. nov. isolated from sea sediment.</title>
        <authorList>
            <person name="Kim W."/>
        </authorList>
    </citation>
    <scope>NUCLEOTIDE SEQUENCE [LARGE SCALE GENOMIC DNA]</scope>
    <source>
        <strain evidence="2 3">CAU 1492</strain>
    </source>
</reference>
<sequence length="389" mass="42230">MQSFRDRNGFDRDAVTLANWRTSPYSRWAFAHAGEMIPSTRIGGAGADPLSRATAGGIPEEHFDCVGFSGDLRGFLSHSQSDALLVAKAGRLVMEWWADHAYPNRPHLLFSVTKSVAGLVAGILQDAGELDVARCVGDYLPKARGGAYGECPLQALLDMRVSLDFSESYLDRAGDYARYRRAMLWNPPEPDMAPENLAEMVVSIRKGTEAHGGAFHYQSPNSDVLGLVIEAAAGARFSDLVSELIWRPMGARGDAEITVDAAGHPRTAGGMSALAEDLLRLGLLMNAGGGGLVSDRWLEDLRTGGDDAAWAKGNYHDYIVGGRYRNQWYMWPRPSRTVAAIGIHGQYLWACPERDVVIVKLGSQALPQDDALDDANIAFLPWLADLVAG</sequence>
<dbReference type="SUPFAM" id="SSF56601">
    <property type="entry name" value="beta-lactamase/transpeptidase-like"/>
    <property type="match status" value="1"/>
</dbReference>
<dbReference type="Pfam" id="PF00144">
    <property type="entry name" value="Beta-lactamase"/>
    <property type="match status" value="1"/>
</dbReference>
<name>A0ABY2XF71_9RHOB</name>
<proteinExistence type="predicted"/>
<gene>
    <name evidence="2" type="ORF">FGK64_03340</name>
</gene>
<evidence type="ECO:0000313" key="3">
    <source>
        <dbReference type="Proteomes" id="UP001191082"/>
    </source>
</evidence>
<accession>A0ABY2XF71</accession>
<dbReference type="Proteomes" id="UP001191082">
    <property type="component" value="Unassembled WGS sequence"/>
</dbReference>
<keyword evidence="2" id="KW-0378">Hydrolase</keyword>
<dbReference type="InterPro" id="IPR001466">
    <property type="entry name" value="Beta-lactam-related"/>
</dbReference>
<dbReference type="InterPro" id="IPR050789">
    <property type="entry name" value="Diverse_Enzym_Activities"/>
</dbReference>
<dbReference type="Gene3D" id="3.40.710.10">
    <property type="entry name" value="DD-peptidase/beta-lactamase superfamily"/>
    <property type="match status" value="1"/>
</dbReference>
<dbReference type="InterPro" id="IPR012338">
    <property type="entry name" value="Beta-lactam/transpept-like"/>
</dbReference>
<comment type="caution">
    <text evidence="2">The sequence shown here is derived from an EMBL/GenBank/DDBJ whole genome shotgun (WGS) entry which is preliminary data.</text>
</comment>
<organism evidence="2 3">
    <name type="scientific">Arenibacterium halophilum</name>
    <dbReference type="NCBI Taxonomy" id="2583821"/>
    <lineage>
        <taxon>Bacteria</taxon>
        <taxon>Pseudomonadati</taxon>
        <taxon>Pseudomonadota</taxon>
        <taxon>Alphaproteobacteria</taxon>
        <taxon>Rhodobacterales</taxon>
        <taxon>Paracoccaceae</taxon>
        <taxon>Arenibacterium</taxon>
    </lineage>
</organism>
<evidence type="ECO:0000259" key="1">
    <source>
        <dbReference type="Pfam" id="PF00144"/>
    </source>
</evidence>
<dbReference type="EMBL" id="VCPC01000001">
    <property type="protein sequence ID" value="TMV15015.1"/>
    <property type="molecule type" value="Genomic_DNA"/>
</dbReference>
<dbReference type="PANTHER" id="PTHR43283">
    <property type="entry name" value="BETA-LACTAMASE-RELATED"/>
    <property type="match status" value="1"/>
</dbReference>
<dbReference type="GO" id="GO:0016787">
    <property type="term" value="F:hydrolase activity"/>
    <property type="evidence" value="ECO:0007669"/>
    <property type="project" value="UniProtKB-KW"/>
</dbReference>
<evidence type="ECO:0000313" key="2">
    <source>
        <dbReference type="EMBL" id="TMV15015.1"/>
    </source>
</evidence>